<comment type="similarity">
    <text evidence="1">Belongs to the AHA1 family.</text>
</comment>
<dbReference type="CDD" id="cd07814">
    <property type="entry name" value="SRPBCC_CalC_Aha1-like"/>
    <property type="match status" value="1"/>
</dbReference>
<evidence type="ECO:0000256" key="1">
    <source>
        <dbReference type="ARBA" id="ARBA00006817"/>
    </source>
</evidence>
<dbReference type="RefSeq" id="WP_049700164.1">
    <property type="nucleotide sequence ID" value="NZ_CBDRLS010000007.1"/>
</dbReference>
<reference evidence="3 4" key="1">
    <citation type="submission" date="2015-05" db="EMBL/GenBank/DDBJ databases">
        <title>Draft genome sequence of the bacterium Gordonia jacobaea a new member of the Gordonia genus.</title>
        <authorList>
            <person name="Jimenez-Galisteo G."/>
            <person name="Dominguez A."/>
            <person name="Munoz E."/>
            <person name="Vinas M."/>
        </authorList>
    </citation>
    <scope>NUCLEOTIDE SEQUENCE [LARGE SCALE GENOMIC DNA]</scope>
    <source>
        <strain evidence="4">mv1</strain>
    </source>
</reference>
<dbReference type="SUPFAM" id="SSF55961">
    <property type="entry name" value="Bet v1-like"/>
    <property type="match status" value="1"/>
</dbReference>
<accession>A0ABR5I910</accession>
<dbReference type="InterPro" id="IPR013538">
    <property type="entry name" value="ASHA1/2-like_C"/>
</dbReference>
<evidence type="ECO:0000313" key="3">
    <source>
        <dbReference type="EMBL" id="KNA90095.1"/>
    </source>
</evidence>
<dbReference type="InterPro" id="IPR023393">
    <property type="entry name" value="START-like_dom_sf"/>
</dbReference>
<name>A0ABR5I910_9ACTN</name>
<dbReference type="Proteomes" id="UP000037247">
    <property type="component" value="Unassembled WGS sequence"/>
</dbReference>
<gene>
    <name evidence="3" type="ORF">ABW18_16945</name>
</gene>
<dbReference type="EMBL" id="LDTZ01000020">
    <property type="protein sequence ID" value="KNA90095.1"/>
    <property type="molecule type" value="Genomic_DNA"/>
</dbReference>
<evidence type="ECO:0000313" key="4">
    <source>
        <dbReference type="Proteomes" id="UP000037247"/>
    </source>
</evidence>
<comment type="caution">
    <text evidence="3">The sequence shown here is derived from an EMBL/GenBank/DDBJ whole genome shotgun (WGS) entry which is preliminary data.</text>
</comment>
<organism evidence="3 4">
    <name type="scientific">Gordonia jacobaea</name>
    <dbReference type="NCBI Taxonomy" id="122202"/>
    <lineage>
        <taxon>Bacteria</taxon>
        <taxon>Bacillati</taxon>
        <taxon>Actinomycetota</taxon>
        <taxon>Actinomycetes</taxon>
        <taxon>Mycobacteriales</taxon>
        <taxon>Gordoniaceae</taxon>
        <taxon>Gordonia</taxon>
    </lineage>
</organism>
<keyword evidence="4" id="KW-1185">Reference proteome</keyword>
<proteinExistence type="inferred from homology"/>
<protein>
    <submittedName>
        <fullName evidence="3">Polyketide cyclase</fullName>
    </submittedName>
</protein>
<feature type="domain" description="Activator of Hsp90 ATPase homologue 1/2-like C-terminal" evidence="2">
    <location>
        <begin position="22"/>
        <end position="159"/>
    </location>
</feature>
<sequence>MPVIDVTKNLDDRSLTITAEFAAPVERVWQIYADPRQLEKVWGPPEYPATFVDHNLAPGGRVTYYMTGPDGEKYAGYWLVDSVDKPSNFSFRDGFADENFTPIDSLPLSHSTYSFADNDGRTIATYVSTYETVEGLQKVLDMGMAEGATQSLNQIDQFLAG</sequence>
<dbReference type="Pfam" id="PF08327">
    <property type="entry name" value="AHSA1"/>
    <property type="match status" value="1"/>
</dbReference>
<dbReference type="Gene3D" id="3.30.530.20">
    <property type="match status" value="1"/>
</dbReference>
<evidence type="ECO:0000259" key="2">
    <source>
        <dbReference type="Pfam" id="PF08327"/>
    </source>
</evidence>